<keyword evidence="1" id="KW-0119">Carbohydrate metabolism</keyword>
<reference evidence="2" key="1">
    <citation type="submission" date="2023-08" db="EMBL/GenBank/DDBJ databases">
        <authorList>
            <person name="Chen Y."/>
            <person name="Shah S."/>
            <person name="Dougan E. K."/>
            <person name="Thang M."/>
            <person name="Chan C."/>
        </authorList>
    </citation>
    <scope>NUCLEOTIDE SEQUENCE</scope>
</reference>
<evidence type="ECO:0000256" key="1">
    <source>
        <dbReference type="ARBA" id="ARBA00023277"/>
    </source>
</evidence>
<dbReference type="Pfam" id="PF05691">
    <property type="entry name" value="Raffinose_syn"/>
    <property type="match status" value="1"/>
</dbReference>
<dbReference type="PANTHER" id="PTHR31268">
    <property type="match status" value="1"/>
</dbReference>
<proteinExistence type="predicted"/>
<dbReference type="EMBL" id="CAUJNA010000116">
    <property type="protein sequence ID" value="CAJ1372149.1"/>
    <property type="molecule type" value="Genomic_DNA"/>
</dbReference>
<sequence length="176" mass="19542">MFHSKHPSGEMHAAVRAISGGPIYVSDRPGEHDFELLKQLAAPDGELLLSDGPARPTRDCLFRDPQKDQKTVLKIFNTNCAGKLGVLGLFNIQGSSWDRSRRRFAMLHREAPLHAWARPRDVEAFRSERKSERTAERPTGEFAAFQRSKSEILLLPDGYHSIPVELGGGGAPSVSR</sequence>
<dbReference type="InterPro" id="IPR008811">
    <property type="entry name" value="Glycosyl_hydrolases_36"/>
</dbReference>
<comment type="caution">
    <text evidence="2">The sequence shown here is derived from an EMBL/GenBank/DDBJ whole genome shotgun (WGS) entry which is preliminary data.</text>
</comment>
<dbReference type="AlphaFoldDB" id="A0AA36MHE3"/>
<evidence type="ECO:0000313" key="3">
    <source>
        <dbReference type="Proteomes" id="UP001178507"/>
    </source>
</evidence>
<evidence type="ECO:0000313" key="2">
    <source>
        <dbReference type="EMBL" id="CAJ1372149.1"/>
    </source>
</evidence>
<organism evidence="2 3">
    <name type="scientific">Effrenium voratum</name>
    <dbReference type="NCBI Taxonomy" id="2562239"/>
    <lineage>
        <taxon>Eukaryota</taxon>
        <taxon>Sar</taxon>
        <taxon>Alveolata</taxon>
        <taxon>Dinophyceae</taxon>
        <taxon>Suessiales</taxon>
        <taxon>Symbiodiniaceae</taxon>
        <taxon>Effrenium</taxon>
    </lineage>
</organism>
<name>A0AA36MHE3_9DINO</name>
<keyword evidence="3" id="KW-1185">Reference proteome</keyword>
<dbReference type="PANTHER" id="PTHR31268:SF32">
    <property type="entry name" value="GALACTINOL--SUCROSE GALACTOSYLTRANSFERASE 2-RELATED"/>
    <property type="match status" value="1"/>
</dbReference>
<protein>
    <submittedName>
        <fullName evidence="2">Uncharacterized protein</fullName>
    </submittedName>
</protein>
<dbReference type="Proteomes" id="UP001178507">
    <property type="component" value="Unassembled WGS sequence"/>
</dbReference>
<accession>A0AA36MHE3</accession>
<gene>
    <name evidence="2" type="ORF">EVOR1521_LOCUS2288</name>
</gene>